<dbReference type="AlphaFoldDB" id="R0FHJ5"/>
<keyword evidence="4" id="KW-1185">Reference proteome</keyword>
<dbReference type="Pfam" id="PF03692">
    <property type="entry name" value="CxxCxxCC"/>
    <property type="match status" value="1"/>
</dbReference>
<accession>R0FHJ5</accession>
<dbReference type="EMBL" id="KB870810">
    <property type="protein sequence ID" value="EOA21456.1"/>
    <property type="molecule type" value="Genomic_DNA"/>
</dbReference>
<feature type="non-terminal residue" evidence="3">
    <location>
        <position position="1"/>
    </location>
</feature>
<feature type="transmembrane region" description="Helical" evidence="2">
    <location>
        <begin position="148"/>
        <end position="170"/>
    </location>
</feature>
<feature type="region of interest" description="Disordered" evidence="1">
    <location>
        <begin position="58"/>
        <end position="84"/>
    </location>
</feature>
<proteinExistence type="predicted"/>
<feature type="compositionally biased region" description="Polar residues" evidence="1">
    <location>
        <begin position="75"/>
        <end position="84"/>
    </location>
</feature>
<evidence type="ECO:0000313" key="4">
    <source>
        <dbReference type="Proteomes" id="UP000029121"/>
    </source>
</evidence>
<sequence>LNRIEKCLLLLQSFAICVLLSEEHILFLNLRQIIKMFTSLAFATAPISTTIVSATRRSQVSQPKAKKAKPENKRPMTTSTSGFSGRTKELTWQCVEGCGACCKLAKDFAFATPDEIFDDPDDVELYRSMIGDDGWCINYNKATRKCSIYAGIITLLAYQIGLSLIHLLCFERFLTFLSSDRPYFCRVEPEVFKSLYGIEEKKFNKEAVSCCIDTIKTIHGPDSKELDNFNRAIRSSPSSS</sequence>
<organism evidence="3 4">
    <name type="scientific">Capsella rubella</name>
    <dbReference type="NCBI Taxonomy" id="81985"/>
    <lineage>
        <taxon>Eukaryota</taxon>
        <taxon>Viridiplantae</taxon>
        <taxon>Streptophyta</taxon>
        <taxon>Embryophyta</taxon>
        <taxon>Tracheophyta</taxon>
        <taxon>Spermatophyta</taxon>
        <taxon>Magnoliopsida</taxon>
        <taxon>eudicotyledons</taxon>
        <taxon>Gunneridae</taxon>
        <taxon>Pentapetalae</taxon>
        <taxon>rosids</taxon>
        <taxon>malvids</taxon>
        <taxon>Brassicales</taxon>
        <taxon>Brassicaceae</taxon>
        <taxon>Camelineae</taxon>
        <taxon>Capsella</taxon>
    </lineage>
</organism>
<name>R0FHJ5_9BRAS</name>
<dbReference type="InterPro" id="IPR005358">
    <property type="entry name" value="Puta_zinc/iron-chelating_dom"/>
</dbReference>
<evidence type="ECO:0000256" key="2">
    <source>
        <dbReference type="SAM" id="Phobius"/>
    </source>
</evidence>
<evidence type="ECO:0008006" key="5">
    <source>
        <dbReference type="Google" id="ProtNLM"/>
    </source>
</evidence>
<dbReference type="eggNOG" id="ENOG502RZ66">
    <property type="taxonomic scope" value="Eukaryota"/>
</dbReference>
<dbReference type="EMBL" id="KB870810">
    <property type="protein sequence ID" value="EOA21454.1"/>
    <property type="molecule type" value="Genomic_DNA"/>
</dbReference>
<protein>
    <recommendedName>
        <fullName evidence="5">4Fe-4S ferredoxin-type domain-containing protein</fullName>
    </recommendedName>
</protein>
<keyword evidence="2" id="KW-0812">Transmembrane</keyword>
<reference evidence="3" key="2">
    <citation type="journal article" date="2013" name="Nat. Genet.">
        <title>Genome sequencing of Capsella rubella.</title>
        <authorList>
            <person name="Schmutz J."/>
            <person name="Prochnik S."/>
            <person name="Nordborg M."/>
            <person name="Weigel D."/>
            <person name="Rokhsar D."/>
            <person name="Wright S."/>
        </authorList>
    </citation>
    <scope>NUCLEOTIDE SEQUENCE</scope>
</reference>
<keyword evidence="2" id="KW-1133">Transmembrane helix</keyword>
<evidence type="ECO:0000313" key="3">
    <source>
        <dbReference type="EMBL" id="EOA21456.1"/>
    </source>
</evidence>
<dbReference type="Proteomes" id="UP000029121">
    <property type="component" value="Unassembled WGS sequence"/>
</dbReference>
<gene>
    <name evidence="3" type="ORF">CARUB_v10001846mg</name>
</gene>
<reference evidence="4" key="1">
    <citation type="journal article" date="2013" name="Nat. Genet.">
        <title>The Capsella rubella genome and the genomic consequences of rapid mating system evolution.</title>
        <authorList>
            <person name="Slotte T."/>
            <person name="Hazzouri K.M."/>
            <person name="Agren J.A."/>
            <person name="Koenig D."/>
            <person name="Maumus F."/>
            <person name="Guo Y.L."/>
            <person name="Steige K."/>
            <person name="Platts A.E."/>
            <person name="Escobar J.S."/>
            <person name="Newman L.K."/>
            <person name="Wang W."/>
            <person name="Mandakova T."/>
            <person name="Vello E."/>
            <person name="Smith L.M."/>
            <person name="Henz S.R."/>
            <person name="Steffen J."/>
            <person name="Takuno S."/>
            <person name="Brandvain Y."/>
            <person name="Coop G."/>
            <person name="Andolfatto P."/>
            <person name="Hu T.T."/>
            <person name="Blanchette M."/>
            <person name="Clark R.M."/>
            <person name="Quesneville H."/>
            <person name="Nordborg M."/>
            <person name="Gaut B.S."/>
            <person name="Lysak M.A."/>
            <person name="Jenkins J."/>
            <person name="Grimwood J."/>
            <person name="Chapman J."/>
            <person name="Prochnik S."/>
            <person name="Shu S."/>
            <person name="Rokhsar D."/>
            <person name="Schmutz J."/>
            <person name="Weigel D."/>
            <person name="Wright S.I."/>
        </authorList>
    </citation>
    <scope>NUCLEOTIDE SEQUENCE [LARGE SCALE GENOMIC DNA]</scope>
    <source>
        <strain evidence="4">cv. Monte Gargano</strain>
    </source>
</reference>
<evidence type="ECO:0000256" key="1">
    <source>
        <dbReference type="SAM" id="MobiDB-lite"/>
    </source>
</evidence>
<keyword evidence="2" id="KW-0472">Membrane</keyword>
<dbReference type="PANTHER" id="PTHR36791:SF2">
    <property type="entry name" value="OS03G0363400 PROTEIN"/>
    <property type="match status" value="1"/>
</dbReference>
<dbReference type="PANTHER" id="PTHR36791">
    <property type="entry name" value="OS03G0363400 PROTEIN"/>
    <property type="match status" value="1"/>
</dbReference>
<dbReference type="STRING" id="81985.R0FHJ5"/>